<evidence type="ECO:0008006" key="6">
    <source>
        <dbReference type="Google" id="ProtNLM"/>
    </source>
</evidence>
<organism evidence="3">
    <name type="scientific">Hexamita inflata</name>
    <dbReference type="NCBI Taxonomy" id="28002"/>
    <lineage>
        <taxon>Eukaryota</taxon>
        <taxon>Metamonada</taxon>
        <taxon>Diplomonadida</taxon>
        <taxon>Hexamitidae</taxon>
        <taxon>Hexamitinae</taxon>
        <taxon>Hexamita</taxon>
    </lineage>
</organism>
<feature type="region of interest" description="Disordered" evidence="1">
    <location>
        <begin position="442"/>
        <end position="504"/>
    </location>
</feature>
<dbReference type="EMBL" id="CAXDID020000005">
    <property type="protein sequence ID" value="CAL5974172.1"/>
    <property type="molecule type" value="Genomic_DNA"/>
</dbReference>
<feature type="compositionally biased region" description="Polar residues" evidence="1">
    <location>
        <begin position="1217"/>
        <end position="1242"/>
    </location>
</feature>
<dbReference type="Proteomes" id="UP001642409">
    <property type="component" value="Unassembled WGS sequence"/>
</dbReference>
<gene>
    <name evidence="3" type="ORF">HINF_LOCUS18090</name>
    <name evidence="4" type="ORF">HINF_LOCUS2720</name>
</gene>
<keyword evidence="2" id="KW-0812">Transmembrane</keyword>
<sequence length="1334" mass="147881">MHFKKIQENLNISIQVDTSFQLIADLDFTNVVFVPQIISGTFNGNNHVLKNIKIYGTETAVNSNLYQSIFGSSCGLTQISNLIVQNLQLSELSNSSDFSATLVSSFILSEGSASFTNVHIRNATAYLNGIQLKRVFGGFVGHLTGSNTVINCSVDAEIQLSSLSQVRTKVFAVGGLFGMQYGNSIVSRTQTVTRVKSRLQIQKIFIGGISGLSKNSLQMELSTTFLTVTASQLPTAIIGGIVASSSSSVNLLNCKQVLNGAMSQSAQPLEIGHATSITAEKIVSDDPVSVQPSAGLQITQCTDCFQYTTNAPVQTEQRITEPKLTTTYTNFDFVNIWTLVKSDLNNQTSNSAYLNTMYFPSCTNATYVVINQECFPPICISNISTNSICGDQISYCQNDECNYPKKSAMFIIWIVIGLVAAILGTVLTILLIKQAKKKKQNKVVNSDNKKKSGDKSSAKDTINQEDHDFKRTSDDLKDDSKKDPENPEDDAKLMSKFQNIPTIPEEEKETRAQLIFSVASNDGEKIVRKTRTRKVKSPDDEQTDKVVKRKKGLQQVPDDQLIIPGSFRIVNGVRQLVPSEPTDKDIIPCQNVNGVLKELDSGDIIPGFFNKDDVFQPANNYTGLKDQAVYPGKYKNINGNIEFVKDNEIVPGCYTLDGQFQPVTKNISDGPIQPGKYALQNSKPVFSPVETQNVCAGTFITDENGKQVFTPVNNAKNLNDNLIKPGKYQVVDGKPVFKQMQDNLLPAATIDGKFIPILGSQNIDPRAEITTGQFKVVNNQIEFVPSKSNVIPCLLDKNGNITQYNNENQIFKSNSRQQQRGDNNIFPGTYKLVNGIPQLTSMDQVCPGVYQKQDGKQVLIPTTKALPDQTIVPGKYINVDGVPQFVPSPVGGRYENGKFIVSDKPQIPGKFKADKAGNIKFYPHEVDGVVQEIIPGYYGVDGFTQVTDISELSSQQIAPGKYIDGVFRPMPEIVPGAYVNEKFLPITNVAGYDKIYPGKYSREQNQLMFKPTTEIVPGYYKDGEFIPATKVIGSQNITPGRFEPNDVGMPIFKPIGKDGMVQGKYIRENNQPVFVPTIGQVKNVKVAPGKYVVQNGQPVFVPDQQCEPGFYVNGKFQKVTQQNIMSLKDTEISPGKYETDDFGENIFKEVGVQSKQCAVPCVQDLYIDPGKYKNQIQEIYDQSESGKGKKNKKVEKDNAKKMQKYENENYVDDVDDTTPTILKSNNASNQSEINKFNDIQSLNTNDKNLEKYQRENKLNKQNQDEESGEEEDEDDIITLGDNNMKKKKMKRKILKDEFGNVIPSKRAQNVVALTKVNRPTGLQPVRIRRKLVPE</sequence>
<feature type="transmembrane region" description="Helical" evidence="2">
    <location>
        <begin position="410"/>
        <end position="432"/>
    </location>
</feature>
<proteinExistence type="predicted"/>
<dbReference type="Gene3D" id="2.160.20.110">
    <property type="match status" value="1"/>
</dbReference>
<dbReference type="EMBL" id="CATOUU010000464">
    <property type="protein sequence ID" value="CAI9930445.1"/>
    <property type="molecule type" value="Genomic_DNA"/>
</dbReference>
<evidence type="ECO:0000313" key="4">
    <source>
        <dbReference type="EMBL" id="CAL5974172.1"/>
    </source>
</evidence>
<feature type="region of interest" description="Disordered" evidence="1">
    <location>
        <begin position="1183"/>
        <end position="1242"/>
    </location>
</feature>
<feature type="compositionally biased region" description="Basic and acidic residues" evidence="1">
    <location>
        <begin position="447"/>
        <end position="493"/>
    </location>
</feature>
<keyword evidence="2" id="KW-0472">Membrane</keyword>
<feature type="compositionally biased region" description="Acidic residues" evidence="1">
    <location>
        <begin position="1264"/>
        <end position="1276"/>
    </location>
</feature>
<keyword evidence="5" id="KW-1185">Reference proteome</keyword>
<protein>
    <recommendedName>
        <fullName evidence="6">Transmembrane protein</fullName>
    </recommendedName>
</protein>
<evidence type="ECO:0000256" key="2">
    <source>
        <dbReference type="SAM" id="Phobius"/>
    </source>
</evidence>
<comment type="caution">
    <text evidence="3">The sequence shown here is derived from an EMBL/GenBank/DDBJ whole genome shotgun (WGS) entry which is preliminary data.</text>
</comment>
<evidence type="ECO:0000313" key="3">
    <source>
        <dbReference type="EMBL" id="CAI9930445.1"/>
    </source>
</evidence>
<evidence type="ECO:0000313" key="5">
    <source>
        <dbReference type="Proteomes" id="UP001642409"/>
    </source>
</evidence>
<feature type="region of interest" description="Disordered" evidence="1">
    <location>
        <begin position="1254"/>
        <end position="1279"/>
    </location>
</feature>
<accession>A0AA86TVH6</accession>
<keyword evidence="2" id="KW-1133">Transmembrane helix</keyword>
<reference evidence="4 5" key="2">
    <citation type="submission" date="2024-07" db="EMBL/GenBank/DDBJ databases">
        <authorList>
            <person name="Akdeniz Z."/>
        </authorList>
    </citation>
    <scope>NUCLEOTIDE SEQUENCE [LARGE SCALE GENOMIC DNA]</scope>
</reference>
<evidence type="ECO:0000256" key="1">
    <source>
        <dbReference type="SAM" id="MobiDB-lite"/>
    </source>
</evidence>
<name>A0AA86TVH6_9EUKA</name>
<feature type="compositionally biased region" description="Basic and acidic residues" evidence="1">
    <location>
        <begin position="1194"/>
        <end position="1207"/>
    </location>
</feature>
<reference evidence="3" key="1">
    <citation type="submission" date="2023-06" db="EMBL/GenBank/DDBJ databases">
        <authorList>
            <person name="Kurt Z."/>
        </authorList>
    </citation>
    <scope>NUCLEOTIDE SEQUENCE</scope>
</reference>